<proteinExistence type="predicted"/>
<organism evidence="1 2">
    <name type="scientific">Dallia pectoralis</name>
    <name type="common">Alaska blackfish</name>
    <dbReference type="NCBI Taxonomy" id="75939"/>
    <lineage>
        <taxon>Eukaryota</taxon>
        <taxon>Metazoa</taxon>
        <taxon>Chordata</taxon>
        <taxon>Craniata</taxon>
        <taxon>Vertebrata</taxon>
        <taxon>Euteleostomi</taxon>
        <taxon>Actinopterygii</taxon>
        <taxon>Neopterygii</taxon>
        <taxon>Teleostei</taxon>
        <taxon>Protacanthopterygii</taxon>
        <taxon>Esociformes</taxon>
        <taxon>Umbridae</taxon>
        <taxon>Dallia</taxon>
    </lineage>
</organism>
<dbReference type="Proteomes" id="UP001157502">
    <property type="component" value="Chromosome 26"/>
</dbReference>
<dbReference type="EMBL" id="CM055753">
    <property type="protein sequence ID" value="KAJ7991393.1"/>
    <property type="molecule type" value="Genomic_DNA"/>
</dbReference>
<evidence type="ECO:0000313" key="2">
    <source>
        <dbReference type="Proteomes" id="UP001157502"/>
    </source>
</evidence>
<keyword evidence="2" id="KW-1185">Reference proteome</keyword>
<accession>A0ACC2FJ78</accession>
<sequence length="138" mass="15750">MLTVYVGGLDEKVSEPAAGSSSYRQGRWSPHMPKDRVTGQHQGLRTIRTWTRAPDYRQLDPEIDEKFPTTRSAPLGSSSRYLHHDSGHGQLQGLRLINFASFDALRRALSHERQYRPITVSYAFKKDSMAKHVRSRTP</sequence>
<gene>
    <name evidence="1" type="ORF">DPEC_G00283350</name>
</gene>
<reference evidence="1" key="1">
    <citation type="submission" date="2021-05" db="EMBL/GenBank/DDBJ databases">
        <authorList>
            <person name="Pan Q."/>
            <person name="Jouanno E."/>
            <person name="Zahm M."/>
            <person name="Klopp C."/>
            <person name="Cabau C."/>
            <person name="Louis A."/>
            <person name="Berthelot C."/>
            <person name="Parey E."/>
            <person name="Roest Crollius H."/>
            <person name="Montfort J."/>
            <person name="Robinson-Rechavi M."/>
            <person name="Bouchez O."/>
            <person name="Lampietro C."/>
            <person name="Lopez Roques C."/>
            <person name="Donnadieu C."/>
            <person name="Postlethwait J."/>
            <person name="Bobe J."/>
            <person name="Dillon D."/>
            <person name="Chandos A."/>
            <person name="von Hippel F."/>
            <person name="Guiguen Y."/>
        </authorList>
    </citation>
    <scope>NUCLEOTIDE SEQUENCE</scope>
    <source>
        <strain evidence="1">YG-Jan2019</strain>
    </source>
</reference>
<evidence type="ECO:0000313" key="1">
    <source>
        <dbReference type="EMBL" id="KAJ7991393.1"/>
    </source>
</evidence>
<comment type="caution">
    <text evidence="1">The sequence shown here is derived from an EMBL/GenBank/DDBJ whole genome shotgun (WGS) entry which is preliminary data.</text>
</comment>
<name>A0ACC2FJ78_DALPE</name>
<protein>
    <submittedName>
        <fullName evidence="1">Uncharacterized protein</fullName>
    </submittedName>
</protein>